<feature type="domain" description="HTH araC/xylS-type" evidence="5">
    <location>
        <begin position="96"/>
        <end position="201"/>
    </location>
</feature>
<evidence type="ECO:0000313" key="7">
    <source>
        <dbReference type="Proteomes" id="UP000625976"/>
    </source>
</evidence>
<evidence type="ECO:0000256" key="1">
    <source>
        <dbReference type="ARBA" id="ARBA00023015"/>
    </source>
</evidence>
<evidence type="ECO:0000313" key="6">
    <source>
        <dbReference type="EMBL" id="GGG48715.1"/>
    </source>
</evidence>
<reference evidence="6" key="1">
    <citation type="journal article" date="2014" name="Int. J. Syst. Evol. Microbiol.">
        <title>Complete genome sequence of Corynebacterium casei LMG S-19264T (=DSM 44701T), isolated from a smear-ripened cheese.</title>
        <authorList>
            <consortium name="US DOE Joint Genome Institute (JGI-PGF)"/>
            <person name="Walter F."/>
            <person name="Albersmeier A."/>
            <person name="Kalinowski J."/>
            <person name="Ruckert C."/>
        </authorList>
    </citation>
    <scope>NUCLEOTIDE SEQUENCE</scope>
    <source>
        <strain evidence="6">CGMCC 1.12751</strain>
    </source>
</reference>
<dbReference type="SUPFAM" id="SSF46689">
    <property type="entry name" value="Homeodomain-like"/>
    <property type="match status" value="1"/>
</dbReference>
<dbReference type="InterPro" id="IPR018060">
    <property type="entry name" value="HTH_AraC"/>
</dbReference>
<dbReference type="PROSITE" id="PS00041">
    <property type="entry name" value="HTH_ARAC_FAMILY_1"/>
    <property type="match status" value="1"/>
</dbReference>
<keyword evidence="4" id="KW-1133">Transmembrane helix</keyword>
<keyword evidence="4" id="KW-0812">Transmembrane</keyword>
<dbReference type="PANTHER" id="PTHR43280:SF29">
    <property type="entry name" value="ARAC-FAMILY TRANSCRIPTIONAL REGULATOR"/>
    <property type="match status" value="1"/>
</dbReference>
<dbReference type="PROSITE" id="PS01124">
    <property type="entry name" value="HTH_ARAC_FAMILY_2"/>
    <property type="match status" value="1"/>
</dbReference>
<keyword evidence="2" id="KW-0238">DNA-binding</keyword>
<organism evidence="6 7">
    <name type="scientific">Bizionia arctica</name>
    <dbReference type="NCBI Taxonomy" id="1495645"/>
    <lineage>
        <taxon>Bacteria</taxon>
        <taxon>Pseudomonadati</taxon>
        <taxon>Bacteroidota</taxon>
        <taxon>Flavobacteriia</taxon>
        <taxon>Flavobacteriales</taxon>
        <taxon>Flavobacteriaceae</taxon>
        <taxon>Bizionia</taxon>
    </lineage>
</organism>
<dbReference type="GO" id="GO:0043565">
    <property type="term" value="F:sequence-specific DNA binding"/>
    <property type="evidence" value="ECO:0007669"/>
    <property type="project" value="InterPro"/>
</dbReference>
<evidence type="ECO:0000256" key="4">
    <source>
        <dbReference type="SAM" id="Phobius"/>
    </source>
</evidence>
<evidence type="ECO:0000256" key="3">
    <source>
        <dbReference type="ARBA" id="ARBA00023163"/>
    </source>
</evidence>
<dbReference type="Pfam" id="PF12833">
    <property type="entry name" value="HTH_18"/>
    <property type="match status" value="1"/>
</dbReference>
<dbReference type="Proteomes" id="UP000625976">
    <property type="component" value="Unassembled WGS sequence"/>
</dbReference>
<gene>
    <name evidence="6" type="ORF">GCM10010976_20080</name>
</gene>
<keyword evidence="7" id="KW-1185">Reference proteome</keyword>
<keyword evidence="3" id="KW-0804">Transcription</keyword>
<dbReference type="SMART" id="SM00342">
    <property type="entry name" value="HTH_ARAC"/>
    <property type="match status" value="1"/>
</dbReference>
<sequence>MDKKPNIVLIRWFTVFFIIQLIARLPLLFDHFNNLKTFADPYQFSMNMASLLLLSISTALLLFPKLLEGAILIDIPNIEKYRNSNLTEVNKEIILEKWKLFIEDSSKPYLNPKICISEIADNLNTNPQRLSQVINEKTGMNFNDAINAFRIEEAKRLLVSDSYSKLTIDAIAHKSGFNSKSPFYTAFKKNTGLTPKQFIASI</sequence>
<dbReference type="Gene3D" id="1.10.10.60">
    <property type="entry name" value="Homeodomain-like"/>
    <property type="match status" value="2"/>
</dbReference>
<proteinExistence type="predicted"/>
<dbReference type="InterPro" id="IPR018062">
    <property type="entry name" value="HTH_AraC-typ_CS"/>
</dbReference>
<dbReference type="PANTHER" id="PTHR43280">
    <property type="entry name" value="ARAC-FAMILY TRANSCRIPTIONAL REGULATOR"/>
    <property type="match status" value="1"/>
</dbReference>
<feature type="transmembrane region" description="Helical" evidence="4">
    <location>
        <begin position="41"/>
        <end position="63"/>
    </location>
</feature>
<dbReference type="AlphaFoldDB" id="A0A917GKA8"/>
<dbReference type="InterPro" id="IPR009057">
    <property type="entry name" value="Homeodomain-like_sf"/>
</dbReference>
<dbReference type="EMBL" id="BMFQ01000002">
    <property type="protein sequence ID" value="GGG48715.1"/>
    <property type="molecule type" value="Genomic_DNA"/>
</dbReference>
<dbReference type="GO" id="GO:0003700">
    <property type="term" value="F:DNA-binding transcription factor activity"/>
    <property type="evidence" value="ECO:0007669"/>
    <property type="project" value="InterPro"/>
</dbReference>
<protein>
    <recommendedName>
        <fullName evidence="5">HTH araC/xylS-type domain-containing protein</fullName>
    </recommendedName>
</protein>
<feature type="transmembrane region" description="Helical" evidence="4">
    <location>
        <begin position="12"/>
        <end position="29"/>
    </location>
</feature>
<comment type="caution">
    <text evidence="6">The sequence shown here is derived from an EMBL/GenBank/DDBJ whole genome shotgun (WGS) entry which is preliminary data.</text>
</comment>
<keyword evidence="4" id="KW-0472">Membrane</keyword>
<reference evidence="6" key="2">
    <citation type="submission" date="2020-09" db="EMBL/GenBank/DDBJ databases">
        <authorList>
            <person name="Sun Q."/>
            <person name="Zhou Y."/>
        </authorList>
    </citation>
    <scope>NUCLEOTIDE SEQUENCE</scope>
    <source>
        <strain evidence="6">CGMCC 1.12751</strain>
    </source>
</reference>
<evidence type="ECO:0000256" key="2">
    <source>
        <dbReference type="ARBA" id="ARBA00023125"/>
    </source>
</evidence>
<name>A0A917GKA8_9FLAO</name>
<evidence type="ECO:0000259" key="5">
    <source>
        <dbReference type="PROSITE" id="PS01124"/>
    </source>
</evidence>
<keyword evidence="1" id="KW-0805">Transcription regulation</keyword>
<accession>A0A917GKA8</accession>